<comment type="subcellular location">
    <subcellularLocation>
        <location evidence="1">Membrane</location>
        <topology evidence="1">Multi-pass membrane protein</topology>
    </subcellularLocation>
</comment>
<evidence type="ECO:0000256" key="9">
    <source>
        <dbReference type="SAM" id="MobiDB-lite"/>
    </source>
</evidence>
<evidence type="ECO:0000259" key="11">
    <source>
        <dbReference type="Pfam" id="PF01794"/>
    </source>
</evidence>
<dbReference type="Proteomes" id="UP000239563">
    <property type="component" value="Chromosome II"/>
</dbReference>
<gene>
    <name evidence="14" type="ORF">SRS1_12125</name>
</gene>
<dbReference type="InterPro" id="IPR051410">
    <property type="entry name" value="Ferric/Cupric_Reductase"/>
</dbReference>
<keyword evidence="3 10" id="KW-0812">Transmembrane</keyword>
<dbReference type="GO" id="GO:0000293">
    <property type="term" value="F:ferric-chelate reductase activity"/>
    <property type="evidence" value="ECO:0007669"/>
    <property type="project" value="UniProtKB-ARBA"/>
</dbReference>
<feature type="transmembrane region" description="Helical" evidence="10">
    <location>
        <begin position="240"/>
        <end position="262"/>
    </location>
</feature>
<dbReference type="SUPFAM" id="SSF52343">
    <property type="entry name" value="Ferredoxin reductase-like, C-terminal NADP-linked domain"/>
    <property type="match status" value="1"/>
</dbReference>
<keyword evidence="6" id="KW-0560">Oxidoreductase</keyword>
<evidence type="ECO:0000256" key="6">
    <source>
        <dbReference type="ARBA" id="ARBA00023002"/>
    </source>
</evidence>
<feature type="domain" description="FAD-binding 8" evidence="12">
    <location>
        <begin position="385"/>
        <end position="466"/>
    </location>
</feature>
<dbReference type="GO" id="GO:0006879">
    <property type="term" value="P:intracellular iron ion homeostasis"/>
    <property type="evidence" value="ECO:0007669"/>
    <property type="project" value="TreeGrafter"/>
</dbReference>
<evidence type="ECO:0000256" key="4">
    <source>
        <dbReference type="ARBA" id="ARBA00022982"/>
    </source>
</evidence>
<dbReference type="PANTHER" id="PTHR32361:SF9">
    <property type="entry name" value="FERRIC REDUCTASE TRANSMEMBRANE COMPONENT 3-RELATED"/>
    <property type="match status" value="1"/>
</dbReference>
<feature type="transmembrane region" description="Helical" evidence="10">
    <location>
        <begin position="120"/>
        <end position="141"/>
    </location>
</feature>
<evidence type="ECO:0000313" key="15">
    <source>
        <dbReference type="Proteomes" id="UP000239563"/>
    </source>
</evidence>
<evidence type="ECO:0000256" key="1">
    <source>
        <dbReference type="ARBA" id="ARBA00004141"/>
    </source>
</evidence>
<proteinExistence type="predicted"/>
<protein>
    <submittedName>
        <fullName evidence="14">Related to FRE4-Ferric reductase</fullName>
    </submittedName>
</protein>
<feature type="transmembrane region" description="Helical" evidence="10">
    <location>
        <begin position="41"/>
        <end position="62"/>
    </location>
</feature>
<dbReference type="Pfam" id="PF08030">
    <property type="entry name" value="NAD_binding_6"/>
    <property type="match status" value="1"/>
</dbReference>
<feature type="transmembrane region" description="Helical" evidence="10">
    <location>
        <begin position="269"/>
        <end position="291"/>
    </location>
</feature>
<dbReference type="InterPro" id="IPR013130">
    <property type="entry name" value="Fe3_Rdtase_TM_dom"/>
</dbReference>
<evidence type="ECO:0000256" key="10">
    <source>
        <dbReference type="SAM" id="Phobius"/>
    </source>
</evidence>
<dbReference type="PANTHER" id="PTHR32361">
    <property type="entry name" value="FERRIC/CUPRIC REDUCTASE TRANSMEMBRANE COMPONENT"/>
    <property type="match status" value="1"/>
</dbReference>
<organism evidence="14 15">
    <name type="scientific">Sporisorium reilianum f. sp. reilianum</name>
    <dbReference type="NCBI Taxonomy" id="72559"/>
    <lineage>
        <taxon>Eukaryota</taxon>
        <taxon>Fungi</taxon>
        <taxon>Dikarya</taxon>
        <taxon>Basidiomycota</taxon>
        <taxon>Ustilaginomycotina</taxon>
        <taxon>Ustilaginomycetes</taxon>
        <taxon>Ustilaginales</taxon>
        <taxon>Ustilaginaceae</taxon>
        <taxon>Sporisorium</taxon>
    </lineage>
</organism>
<dbReference type="Pfam" id="PF08022">
    <property type="entry name" value="FAD_binding_8"/>
    <property type="match status" value="1"/>
</dbReference>
<dbReference type="InterPro" id="IPR013121">
    <property type="entry name" value="Fe_red_NAD-bd_6"/>
</dbReference>
<dbReference type="EMBL" id="LT795055">
    <property type="protein sequence ID" value="SJX60897.1"/>
    <property type="molecule type" value="Genomic_DNA"/>
</dbReference>
<dbReference type="GO" id="GO:0005886">
    <property type="term" value="C:plasma membrane"/>
    <property type="evidence" value="ECO:0007669"/>
    <property type="project" value="TreeGrafter"/>
</dbReference>
<keyword evidence="4" id="KW-0249">Electron transport</keyword>
<dbReference type="InterPro" id="IPR039261">
    <property type="entry name" value="FNR_nucleotide-bd"/>
</dbReference>
<dbReference type="GO" id="GO:0006826">
    <property type="term" value="P:iron ion transport"/>
    <property type="evidence" value="ECO:0007669"/>
    <property type="project" value="TreeGrafter"/>
</dbReference>
<dbReference type="InterPro" id="IPR013112">
    <property type="entry name" value="FAD-bd_8"/>
</dbReference>
<feature type="region of interest" description="Disordered" evidence="9">
    <location>
        <begin position="553"/>
        <end position="590"/>
    </location>
</feature>
<keyword evidence="8 10" id="KW-0472">Membrane</keyword>
<dbReference type="CDD" id="cd06186">
    <property type="entry name" value="NOX_Duox_like_FAD_NADP"/>
    <property type="match status" value="1"/>
</dbReference>
<feature type="transmembrane region" description="Helical" evidence="10">
    <location>
        <begin position="210"/>
        <end position="228"/>
    </location>
</feature>
<dbReference type="Gene3D" id="3.40.50.80">
    <property type="entry name" value="Nucleotide-binding domain of ferredoxin-NADP reductase (FNR) module"/>
    <property type="match status" value="1"/>
</dbReference>
<evidence type="ECO:0000256" key="5">
    <source>
        <dbReference type="ARBA" id="ARBA00022989"/>
    </source>
</evidence>
<evidence type="ECO:0000256" key="3">
    <source>
        <dbReference type="ARBA" id="ARBA00022692"/>
    </source>
</evidence>
<keyword evidence="7" id="KW-0406">Ion transport</keyword>
<name>A0A2N8U744_9BASI</name>
<dbReference type="AlphaFoldDB" id="A0A2N8U744"/>
<dbReference type="SFLD" id="SFLDG01168">
    <property type="entry name" value="Ferric_reductase_subgroup_(FRE"/>
    <property type="match status" value="1"/>
</dbReference>
<sequence length="699" mass="78014">MIMKPWALDKKALGRINKLPANQREFGFASYHHFYYNSFKVPAICSFVIYGLFLLLILAAAINNLLKWSAPSLHANCKQRLRLLRAHVFEHPLISHKHSSVVAFPFLKWLTLQLPLRGEAFIIFCLSLINFLPLVAFYDFYVGHNTIFPAVATSKRDQICRHLADRTGVLGVAQLPPLLVLMASKRTPVAIVSGLGMNNLILYHRWISRWFWAHITIHAGAYTAVYIRRDRLDELLEETYIRWGIAGLAMMFGLVFFSLRALRERSYEVFVMLHITMAFFAVLGTYLHIALIESPRFQLFKVLTEITAVLWAFDRLVRFANRMWLSFSSPRLSTCSEKPASALIKCASAQIRSYGKEYSRLRISVPSSKLRFADQHRMMGGIAGGDDIRVTIPRLQWVGEHPFTVFAVGRQADDPAMGYIDLVIKTEAGLTRRLANHASKANDVEVAGVQGDKSKVAVMIEGPFGVKPDVQEATELVLVAGGIAITFCWPLFVAAVKASATSRLTSCKLIWIVRQQSTLAVLQEAFDELVHEMHAIEASKRCHFSMDIYVTSTGQKGSKSSDGPSRTGSSTPDSYSKEMPLESPQLDKSSTPSVELAEGIIELPKVPQETQASDEKGQSGLFADGVNGALIKVRHFSGRPPVLAEALFGHLEQESLRESRGLTVGLCGPPSLCDDVRYETVSLLKKGIHVELVEDCFTW</sequence>
<dbReference type="GO" id="GO:0015677">
    <property type="term" value="P:copper ion import"/>
    <property type="evidence" value="ECO:0007669"/>
    <property type="project" value="TreeGrafter"/>
</dbReference>
<evidence type="ECO:0000256" key="8">
    <source>
        <dbReference type="ARBA" id="ARBA00023136"/>
    </source>
</evidence>
<evidence type="ECO:0000313" key="14">
    <source>
        <dbReference type="EMBL" id="SJX60897.1"/>
    </source>
</evidence>
<feature type="compositionally biased region" description="Polar residues" evidence="9">
    <location>
        <begin position="553"/>
        <end position="574"/>
    </location>
</feature>
<evidence type="ECO:0000259" key="13">
    <source>
        <dbReference type="Pfam" id="PF08030"/>
    </source>
</evidence>
<feature type="domain" description="Ferric reductase NAD binding" evidence="13">
    <location>
        <begin position="475"/>
        <end position="678"/>
    </location>
</feature>
<keyword evidence="2" id="KW-0813">Transport</keyword>
<evidence type="ECO:0000259" key="12">
    <source>
        <dbReference type="Pfam" id="PF08022"/>
    </source>
</evidence>
<accession>A0A2N8U744</accession>
<feature type="domain" description="Ferric oxidoreductase" evidence="11">
    <location>
        <begin position="167"/>
        <end position="284"/>
    </location>
</feature>
<reference evidence="14 15" key="1">
    <citation type="submission" date="2017-02" db="EMBL/GenBank/DDBJ databases">
        <authorList>
            <person name="Peterson S.W."/>
        </authorList>
    </citation>
    <scope>NUCLEOTIDE SEQUENCE [LARGE SCALE GENOMIC DNA]</scope>
    <source>
        <strain evidence="14 15">SRS1_H2-8</strain>
    </source>
</reference>
<evidence type="ECO:0000256" key="2">
    <source>
        <dbReference type="ARBA" id="ARBA00022448"/>
    </source>
</evidence>
<dbReference type="SFLD" id="SFLDS00052">
    <property type="entry name" value="Ferric_Reductase_Domain"/>
    <property type="match status" value="1"/>
</dbReference>
<dbReference type="Pfam" id="PF01794">
    <property type="entry name" value="Ferric_reduct"/>
    <property type="match status" value="1"/>
</dbReference>
<keyword evidence="5 10" id="KW-1133">Transmembrane helix</keyword>
<evidence type="ECO:0000256" key="7">
    <source>
        <dbReference type="ARBA" id="ARBA00023065"/>
    </source>
</evidence>